<proteinExistence type="predicted"/>
<evidence type="ECO:0000313" key="3">
    <source>
        <dbReference type="Proteomes" id="UP001054252"/>
    </source>
</evidence>
<accession>A0AAV5KLK3</accession>
<protein>
    <submittedName>
        <fullName evidence="2">Uncharacterized protein</fullName>
    </submittedName>
</protein>
<reference evidence="2 3" key="1">
    <citation type="journal article" date="2021" name="Commun. Biol.">
        <title>The genome of Shorea leprosula (Dipterocarpaceae) highlights the ecological relevance of drought in aseasonal tropical rainforests.</title>
        <authorList>
            <person name="Ng K.K.S."/>
            <person name="Kobayashi M.J."/>
            <person name="Fawcett J.A."/>
            <person name="Hatakeyama M."/>
            <person name="Paape T."/>
            <person name="Ng C.H."/>
            <person name="Ang C.C."/>
            <person name="Tnah L.H."/>
            <person name="Lee C.T."/>
            <person name="Nishiyama T."/>
            <person name="Sese J."/>
            <person name="O'Brien M.J."/>
            <person name="Copetti D."/>
            <person name="Mohd Noor M.I."/>
            <person name="Ong R.C."/>
            <person name="Putra M."/>
            <person name="Sireger I.Z."/>
            <person name="Indrioko S."/>
            <person name="Kosugi Y."/>
            <person name="Izuno A."/>
            <person name="Isagi Y."/>
            <person name="Lee S.L."/>
            <person name="Shimizu K.K."/>
        </authorList>
    </citation>
    <scope>NUCLEOTIDE SEQUENCE [LARGE SCALE GENOMIC DNA]</scope>
    <source>
        <strain evidence="2">214</strain>
    </source>
</reference>
<evidence type="ECO:0000256" key="1">
    <source>
        <dbReference type="SAM" id="MobiDB-lite"/>
    </source>
</evidence>
<dbReference type="AlphaFoldDB" id="A0AAV5KLK3"/>
<comment type="caution">
    <text evidence="2">The sequence shown here is derived from an EMBL/GenBank/DDBJ whole genome shotgun (WGS) entry which is preliminary data.</text>
</comment>
<keyword evidence="3" id="KW-1185">Reference proteome</keyword>
<feature type="region of interest" description="Disordered" evidence="1">
    <location>
        <begin position="25"/>
        <end position="70"/>
    </location>
</feature>
<organism evidence="2 3">
    <name type="scientific">Rubroshorea leprosula</name>
    <dbReference type="NCBI Taxonomy" id="152421"/>
    <lineage>
        <taxon>Eukaryota</taxon>
        <taxon>Viridiplantae</taxon>
        <taxon>Streptophyta</taxon>
        <taxon>Embryophyta</taxon>
        <taxon>Tracheophyta</taxon>
        <taxon>Spermatophyta</taxon>
        <taxon>Magnoliopsida</taxon>
        <taxon>eudicotyledons</taxon>
        <taxon>Gunneridae</taxon>
        <taxon>Pentapetalae</taxon>
        <taxon>rosids</taxon>
        <taxon>malvids</taxon>
        <taxon>Malvales</taxon>
        <taxon>Dipterocarpaceae</taxon>
        <taxon>Rubroshorea</taxon>
    </lineage>
</organism>
<evidence type="ECO:0000313" key="2">
    <source>
        <dbReference type="EMBL" id="GKV25400.1"/>
    </source>
</evidence>
<dbReference type="EMBL" id="BPVZ01000069">
    <property type="protein sequence ID" value="GKV25400.1"/>
    <property type="molecule type" value="Genomic_DNA"/>
</dbReference>
<gene>
    <name evidence="2" type="ORF">SLEP1_g34847</name>
</gene>
<name>A0AAV5KLK3_9ROSI</name>
<dbReference type="Proteomes" id="UP001054252">
    <property type="component" value="Unassembled WGS sequence"/>
</dbReference>
<sequence length="70" mass="7277">MAVACRRQGRAGLRCRVQEAHARCSSRGTGGKGRGTVQKRGGRVGGKGARLGCEAGDLGSGQRRVQARRG</sequence>